<keyword evidence="2 3" id="KW-0012">Acyltransferase</keyword>
<evidence type="ECO:0000313" key="6">
    <source>
        <dbReference type="Proteomes" id="UP000321491"/>
    </source>
</evidence>
<keyword evidence="1 3" id="KW-0808">Transferase</keyword>
<evidence type="ECO:0000313" key="5">
    <source>
        <dbReference type="EMBL" id="GEN32205.1"/>
    </source>
</evidence>
<evidence type="ECO:0000256" key="1">
    <source>
        <dbReference type="ARBA" id="ARBA00022679"/>
    </source>
</evidence>
<dbReference type="PROSITE" id="PS51733">
    <property type="entry name" value="BPL_LPL_CATALYTIC"/>
    <property type="match status" value="1"/>
</dbReference>
<comment type="pathway">
    <text evidence="3">Protein modification; protein lipoylation via endogenous pathway; protein N(6)-(lipoyl)lysine from octanoyl-[acyl-carrier-protein].</text>
</comment>
<comment type="function">
    <text evidence="3">Catalyzes the amidotransfer (transamidation) of the octanoyl moiety from octanoyl-GcvH to the lipoyl domain of the E2 subunit of lipoate-dependent enzymes.</text>
</comment>
<evidence type="ECO:0000256" key="3">
    <source>
        <dbReference type="HAMAP-Rule" id="MF_02119"/>
    </source>
</evidence>
<gene>
    <name evidence="3 5" type="primary">lipL</name>
    <name evidence="5" type="ORF">CQU01_24430</name>
</gene>
<dbReference type="InterPro" id="IPR004143">
    <property type="entry name" value="BPL_LPL_catalytic"/>
</dbReference>
<dbReference type="InterPro" id="IPR045864">
    <property type="entry name" value="aa-tRNA-synth_II/BPL/LPL"/>
</dbReference>
<dbReference type="Proteomes" id="UP000321491">
    <property type="component" value="Unassembled WGS sequence"/>
</dbReference>
<dbReference type="GO" id="GO:0009249">
    <property type="term" value="P:protein lipoylation"/>
    <property type="evidence" value="ECO:0007669"/>
    <property type="project" value="UniProtKB-UniRule"/>
</dbReference>
<organism evidence="5 6">
    <name type="scientific">Cerasibacillus quisquiliarum</name>
    <dbReference type="NCBI Taxonomy" id="227865"/>
    <lineage>
        <taxon>Bacteria</taxon>
        <taxon>Bacillati</taxon>
        <taxon>Bacillota</taxon>
        <taxon>Bacilli</taxon>
        <taxon>Bacillales</taxon>
        <taxon>Bacillaceae</taxon>
        <taxon>Cerasibacillus</taxon>
    </lineage>
</organism>
<dbReference type="GO" id="GO:0033819">
    <property type="term" value="F:lipoyl(octanoyl) transferase activity"/>
    <property type="evidence" value="ECO:0007669"/>
    <property type="project" value="InterPro"/>
</dbReference>
<dbReference type="HAMAP" id="MF_02119">
    <property type="entry name" value="LipL"/>
    <property type="match status" value="1"/>
</dbReference>
<dbReference type="PANTHER" id="PTHR43679">
    <property type="entry name" value="OCTANOYLTRANSFERASE LIPM-RELATED"/>
    <property type="match status" value="1"/>
</dbReference>
<comment type="caution">
    <text evidence="5">The sequence shown here is derived from an EMBL/GenBank/DDBJ whole genome shotgun (WGS) entry which is preliminary data.</text>
</comment>
<comment type="miscellaneous">
    <text evidence="3">The reaction proceeds via a thioester-linked acyl-enzyme intermediate.</text>
</comment>
<proteinExistence type="inferred from homology"/>
<dbReference type="InterPro" id="IPR050664">
    <property type="entry name" value="Octanoyltrans_LipM/LipL"/>
</dbReference>
<reference evidence="5 6" key="1">
    <citation type="submission" date="2019-07" db="EMBL/GenBank/DDBJ databases">
        <title>Whole genome shotgun sequence of Cerasibacillus quisquiliarum NBRC 102429.</title>
        <authorList>
            <person name="Hosoyama A."/>
            <person name="Uohara A."/>
            <person name="Ohji S."/>
            <person name="Ichikawa N."/>
        </authorList>
    </citation>
    <scope>NUCLEOTIDE SEQUENCE [LARGE SCALE GENOMIC DNA]</scope>
    <source>
        <strain evidence="5 6">NBRC 102429</strain>
    </source>
</reference>
<dbReference type="CDD" id="cd16443">
    <property type="entry name" value="LplA"/>
    <property type="match status" value="1"/>
</dbReference>
<dbReference type="Gene3D" id="3.30.930.10">
    <property type="entry name" value="Bira Bifunctional Protein, Domain 2"/>
    <property type="match status" value="1"/>
</dbReference>
<dbReference type="AlphaFoldDB" id="A0A511UZX3"/>
<dbReference type="EMBL" id="BJXW01000033">
    <property type="protein sequence ID" value="GEN32205.1"/>
    <property type="molecule type" value="Genomic_DNA"/>
</dbReference>
<evidence type="ECO:0000256" key="2">
    <source>
        <dbReference type="ARBA" id="ARBA00023315"/>
    </source>
</evidence>
<keyword evidence="6" id="KW-1185">Reference proteome</keyword>
<feature type="domain" description="BPL/LPL catalytic" evidence="4">
    <location>
        <begin position="48"/>
        <end position="232"/>
    </location>
</feature>
<dbReference type="InterPro" id="IPR024897">
    <property type="entry name" value="LipL"/>
</dbReference>
<dbReference type="SUPFAM" id="SSF55681">
    <property type="entry name" value="Class II aaRS and biotin synthetases"/>
    <property type="match status" value="1"/>
</dbReference>
<sequence length="287" mass="32576">MKTLHNITKHATFRYVDHTKEMTFQDRPYTAATSFAIDDAIATAVSQHTAPPTMRLWVHPHTVVLGIPDTRVPYLNEGIKFLNDAGYHVIVRNSGGLAVVLDEGILNISLILPNMGRISIYDSYEAMVTFVQHMLKDVTRDIEAYEIVGSYCPGDYDLSINGRKFAGISQRRIKDAAAIQIYLDVNGNSKRRAQLIRDFYRIAIKGKETTFTYPHVEPNKMASLTELIGRRVTVDEMVLRATSTLQDLSEELVKGDLSAGEMETFKYRMNMMKKRNEKIQEILNDKV</sequence>
<feature type="active site" description="Acyl-thioester intermediate" evidence="3">
    <location>
        <position position="152"/>
    </location>
</feature>
<dbReference type="EC" id="2.3.1.204" evidence="3"/>
<comment type="catalytic activity">
    <reaction evidence="3">
        <text>N(6)-octanoyl-L-lysyl-[glycine-cleavage complex H protein] + L-lysyl-[lipoyl-carrier protein] = N(6)-octanoyl-L-lysyl-[lipoyl-carrier protein] + L-lysyl-[glycine-cleavage complex H protein]</text>
        <dbReference type="Rhea" id="RHEA:20213"/>
        <dbReference type="Rhea" id="RHEA-COMP:10500"/>
        <dbReference type="Rhea" id="RHEA-COMP:10501"/>
        <dbReference type="Rhea" id="RHEA-COMP:10503"/>
        <dbReference type="Rhea" id="RHEA-COMP:10504"/>
        <dbReference type="ChEBI" id="CHEBI:29969"/>
        <dbReference type="ChEBI" id="CHEBI:78809"/>
        <dbReference type="EC" id="2.3.1.204"/>
    </reaction>
</comment>
<dbReference type="OrthoDB" id="2080934at2"/>
<comment type="similarity">
    <text evidence="3">Belongs to the octanoyltransferase LipL family.</text>
</comment>
<dbReference type="GO" id="GO:0009107">
    <property type="term" value="P:lipoate biosynthetic process"/>
    <property type="evidence" value="ECO:0007669"/>
    <property type="project" value="UniProtKB-UniRule"/>
</dbReference>
<name>A0A511UZX3_9BACI</name>
<protein>
    <recommendedName>
        <fullName evidence="3">Octanoyl-[GcvH]:protein N-octanoyltransferase</fullName>
        <ecNumber evidence="3">2.3.1.204</ecNumber>
    </recommendedName>
    <alternativeName>
        <fullName evidence="3">Octanoyl-[GcvH]:E2 amidotransferase</fullName>
    </alternativeName>
</protein>
<accession>A0A511UZX3</accession>
<dbReference type="Pfam" id="PF21948">
    <property type="entry name" value="LplA-B_cat"/>
    <property type="match status" value="1"/>
</dbReference>
<evidence type="ECO:0000259" key="4">
    <source>
        <dbReference type="PROSITE" id="PS51733"/>
    </source>
</evidence>
<dbReference type="RefSeq" id="WP_146938561.1">
    <property type="nucleotide sequence ID" value="NZ_BJXW01000033.1"/>
</dbReference>
<feature type="site" description="Lowers pKa of active site Cys" evidence="3">
    <location>
        <position position="164"/>
    </location>
</feature>
<dbReference type="PANTHER" id="PTHR43679:SF2">
    <property type="entry name" value="OCTANOYL-[GCVH]:PROTEIN N-OCTANOYLTRANSFERASE"/>
    <property type="match status" value="1"/>
</dbReference>